<comment type="subunit">
    <text evidence="4">Homotetramer.</text>
</comment>
<evidence type="ECO:0000256" key="8">
    <source>
        <dbReference type="ARBA" id="ARBA00023002"/>
    </source>
</evidence>
<evidence type="ECO:0000256" key="3">
    <source>
        <dbReference type="ARBA" id="ARBA00009347"/>
    </source>
</evidence>
<dbReference type="SUPFAM" id="SSF47203">
    <property type="entry name" value="Acyl-CoA dehydrogenase C-terminal domain-like"/>
    <property type="match status" value="1"/>
</dbReference>
<accession>A0A7C4EXJ2</accession>
<gene>
    <name evidence="13" type="ORF">ENV54_08475</name>
</gene>
<evidence type="ECO:0000313" key="13">
    <source>
        <dbReference type="EMBL" id="HGH61317.1"/>
    </source>
</evidence>
<dbReference type="GO" id="GO:0050660">
    <property type="term" value="F:flavin adenine dinucleotide binding"/>
    <property type="evidence" value="ECO:0007669"/>
    <property type="project" value="InterPro"/>
</dbReference>
<dbReference type="InterPro" id="IPR036250">
    <property type="entry name" value="AcylCo_DH-like_C"/>
</dbReference>
<comment type="pathway">
    <text evidence="2">Amino-acid degradation; L-valine degradation.</text>
</comment>
<feature type="domain" description="Acyl-CoA oxidase/dehydrogenase middle" evidence="11">
    <location>
        <begin position="120"/>
        <end position="215"/>
    </location>
</feature>
<dbReference type="GO" id="GO:0009083">
    <property type="term" value="P:branched-chain amino acid catabolic process"/>
    <property type="evidence" value="ECO:0007669"/>
    <property type="project" value="UniProtKB-KW"/>
</dbReference>
<evidence type="ECO:0000256" key="9">
    <source>
        <dbReference type="RuleBase" id="RU362125"/>
    </source>
</evidence>
<dbReference type="PIRSF" id="PIRSF016578">
    <property type="entry name" value="HsaA"/>
    <property type="match status" value="1"/>
</dbReference>
<evidence type="ECO:0000259" key="12">
    <source>
        <dbReference type="Pfam" id="PF02771"/>
    </source>
</evidence>
<dbReference type="InterPro" id="IPR013786">
    <property type="entry name" value="AcylCoA_DH/ox_N"/>
</dbReference>
<reference evidence="13" key="1">
    <citation type="journal article" date="2020" name="mSystems">
        <title>Genome- and Community-Level Interaction Insights into Carbon Utilization and Element Cycling Functions of Hydrothermarchaeota in Hydrothermal Sediment.</title>
        <authorList>
            <person name="Zhou Z."/>
            <person name="Liu Y."/>
            <person name="Xu W."/>
            <person name="Pan J."/>
            <person name="Luo Z.H."/>
            <person name="Li M."/>
        </authorList>
    </citation>
    <scope>NUCLEOTIDE SEQUENCE [LARGE SCALE GENOMIC DNA]</scope>
    <source>
        <strain evidence="13">SpSt-769</strain>
    </source>
</reference>
<comment type="similarity">
    <text evidence="3 9">Belongs to the acyl-CoA dehydrogenase family.</text>
</comment>
<evidence type="ECO:0000259" key="10">
    <source>
        <dbReference type="Pfam" id="PF00441"/>
    </source>
</evidence>
<dbReference type="FunFam" id="2.40.110.10:FF:000001">
    <property type="entry name" value="Acyl-CoA dehydrogenase, mitochondrial"/>
    <property type="match status" value="1"/>
</dbReference>
<dbReference type="SUPFAM" id="SSF56645">
    <property type="entry name" value="Acyl-CoA dehydrogenase NM domain-like"/>
    <property type="match status" value="1"/>
</dbReference>
<evidence type="ECO:0000256" key="2">
    <source>
        <dbReference type="ARBA" id="ARBA00005109"/>
    </source>
</evidence>
<dbReference type="InterPro" id="IPR009075">
    <property type="entry name" value="AcylCo_DH/oxidase_C"/>
</dbReference>
<dbReference type="InterPro" id="IPR037069">
    <property type="entry name" value="AcylCoA_DH/ox_N_sf"/>
</dbReference>
<dbReference type="Pfam" id="PF00441">
    <property type="entry name" value="Acyl-CoA_dh_1"/>
    <property type="match status" value="1"/>
</dbReference>
<comment type="cofactor">
    <cofactor evidence="1 9">
        <name>FAD</name>
        <dbReference type="ChEBI" id="CHEBI:57692"/>
    </cofactor>
</comment>
<dbReference type="Gene3D" id="1.20.140.10">
    <property type="entry name" value="Butyryl-CoA Dehydrogenase, subunit A, domain 3"/>
    <property type="match status" value="1"/>
</dbReference>
<dbReference type="EMBL" id="DTGT01000264">
    <property type="protein sequence ID" value="HGH61317.1"/>
    <property type="molecule type" value="Genomic_DNA"/>
</dbReference>
<name>A0A7C4EXJ2_9BACT</name>
<comment type="caution">
    <text evidence="13">The sequence shown here is derived from an EMBL/GenBank/DDBJ whole genome shotgun (WGS) entry which is preliminary data.</text>
</comment>
<dbReference type="InterPro" id="IPR006091">
    <property type="entry name" value="Acyl-CoA_Oxase/DH_mid-dom"/>
</dbReference>
<dbReference type="AlphaFoldDB" id="A0A7C4EXJ2"/>
<evidence type="ECO:0000256" key="5">
    <source>
        <dbReference type="ARBA" id="ARBA00022456"/>
    </source>
</evidence>
<dbReference type="Pfam" id="PF02770">
    <property type="entry name" value="Acyl-CoA_dh_M"/>
    <property type="match status" value="1"/>
</dbReference>
<dbReference type="InterPro" id="IPR046373">
    <property type="entry name" value="Acyl-CoA_Oxase/DH_mid-dom_sf"/>
</dbReference>
<dbReference type="Gene3D" id="1.10.540.10">
    <property type="entry name" value="Acyl-CoA dehydrogenase/oxidase, N-terminal domain"/>
    <property type="match status" value="1"/>
</dbReference>
<dbReference type="Pfam" id="PF02771">
    <property type="entry name" value="Acyl-CoA_dh_N"/>
    <property type="match status" value="1"/>
</dbReference>
<dbReference type="GO" id="GO:0003995">
    <property type="term" value="F:acyl-CoA dehydrogenase activity"/>
    <property type="evidence" value="ECO:0007669"/>
    <property type="project" value="TreeGrafter"/>
</dbReference>
<sequence length="378" mass="42242">MPKPTPEELIRKTFARFAEEEILPVARRLDEEGKFPRWMFEKIAATGAYGIRYPRSVGGAGGNTTQFCIMVEELAKASMSIAAFTAMQCLMGTNFLFEYGTPEQHERLLKPAIRGEKVASFALTEADAATDLGAVKTTAVLKGDRWIINGSKTWITNAPVADFYTVLCQTDKKKGLKGLDFFLIERSTPGLYVSKKFEKLGTRATEIAELAFTDVEIPFENRLGKEGQGVGNLMRILAVIRVMTAALSLGLARAAYEHSKRYCLERTQFGKRIGSFQLVQQKIANMATDIWASHLMTYDTAAKIDRGERALKEASMAKYFASETACRATDEATRIYGAYSYSMEYDVQRFYRDCRFLLFGGGTSEILQTIISRECGVY</sequence>
<dbReference type="PANTHER" id="PTHR43884:SF40">
    <property type="entry name" value="ACYL-COA DEHYDROGENASE"/>
    <property type="match status" value="1"/>
</dbReference>
<evidence type="ECO:0000256" key="1">
    <source>
        <dbReference type="ARBA" id="ARBA00001974"/>
    </source>
</evidence>
<keyword evidence="8 9" id="KW-0560">Oxidoreductase</keyword>
<dbReference type="InterPro" id="IPR009100">
    <property type="entry name" value="AcylCoA_DH/oxidase_NM_dom_sf"/>
</dbReference>
<keyword evidence="7 9" id="KW-0274">FAD</keyword>
<organism evidence="13">
    <name type="scientific">Desulfomonile tiedjei</name>
    <dbReference type="NCBI Taxonomy" id="2358"/>
    <lineage>
        <taxon>Bacteria</taxon>
        <taxon>Pseudomonadati</taxon>
        <taxon>Thermodesulfobacteriota</taxon>
        <taxon>Desulfomonilia</taxon>
        <taxon>Desulfomonilales</taxon>
        <taxon>Desulfomonilaceae</taxon>
        <taxon>Desulfomonile</taxon>
    </lineage>
</organism>
<proteinExistence type="inferred from homology"/>
<feature type="domain" description="Acyl-CoA dehydrogenase/oxidase N-terminal" evidence="12">
    <location>
        <begin position="7"/>
        <end position="116"/>
    </location>
</feature>
<dbReference type="Gene3D" id="2.40.110.10">
    <property type="entry name" value="Butyryl-CoA Dehydrogenase, subunit A, domain 2"/>
    <property type="match status" value="1"/>
</dbReference>
<dbReference type="PANTHER" id="PTHR43884">
    <property type="entry name" value="ACYL-COA DEHYDROGENASE"/>
    <property type="match status" value="1"/>
</dbReference>
<evidence type="ECO:0000256" key="4">
    <source>
        <dbReference type="ARBA" id="ARBA00011881"/>
    </source>
</evidence>
<protein>
    <submittedName>
        <fullName evidence="13">Acyl-CoA dehydrogenase</fullName>
    </submittedName>
</protein>
<evidence type="ECO:0000259" key="11">
    <source>
        <dbReference type="Pfam" id="PF02770"/>
    </source>
</evidence>
<evidence type="ECO:0000256" key="6">
    <source>
        <dbReference type="ARBA" id="ARBA00022630"/>
    </source>
</evidence>
<keyword evidence="5" id="KW-0101">Branched-chain amino acid catabolism</keyword>
<dbReference type="FunFam" id="1.20.140.10:FF:000001">
    <property type="entry name" value="Acyl-CoA dehydrogenase"/>
    <property type="match status" value="1"/>
</dbReference>
<keyword evidence="6 9" id="KW-0285">Flavoprotein</keyword>
<feature type="domain" description="Acyl-CoA dehydrogenase/oxidase C-terminal" evidence="10">
    <location>
        <begin position="227"/>
        <end position="374"/>
    </location>
</feature>
<evidence type="ECO:0000256" key="7">
    <source>
        <dbReference type="ARBA" id="ARBA00022827"/>
    </source>
</evidence>